<reference evidence="1 2" key="1">
    <citation type="submission" date="2018-06" db="EMBL/GenBank/DDBJ databases">
        <authorList>
            <consortium name="Pathogen Informatics"/>
            <person name="Doyle S."/>
        </authorList>
    </citation>
    <scope>NUCLEOTIDE SEQUENCE [LARGE SCALE GENOMIC DNA]</scope>
    <source>
        <strain evidence="1 2">NCTC13063</strain>
    </source>
</reference>
<dbReference type="Proteomes" id="UP000255283">
    <property type="component" value="Unassembled WGS sequence"/>
</dbReference>
<organism evidence="1 2">
    <name type="scientific">Segatella buccae</name>
    <dbReference type="NCBI Taxonomy" id="28126"/>
    <lineage>
        <taxon>Bacteria</taxon>
        <taxon>Pseudomonadati</taxon>
        <taxon>Bacteroidota</taxon>
        <taxon>Bacteroidia</taxon>
        <taxon>Bacteroidales</taxon>
        <taxon>Prevotellaceae</taxon>
        <taxon>Segatella</taxon>
    </lineage>
</organism>
<name>A0AAQ1ULH9_9BACT</name>
<gene>
    <name evidence="1" type="ORF">NCTC13063_02023</name>
</gene>
<evidence type="ECO:0000313" key="2">
    <source>
        <dbReference type="Proteomes" id="UP000255283"/>
    </source>
</evidence>
<sequence>MSKDLLKADKRLCRELIHVGLERECEKFVKELQIVCNRAFSAKEVVQPYSEERGCPVEGSWHKRYVNIYRTVNDFNRHVASRYNGVTGSHELMCVVGLYVDDWLTDDEIARFSEVSRNYIMAYKKQCE</sequence>
<comment type="caution">
    <text evidence="1">The sequence shown here is derived from an EMBL/GenBank/DDBJ whole genome shotgun (WGS) entry which is preliminary data.</text>
</comment>
<evidence type="ECO:0000313" key="1">
    <source>
        <dbReference type="EMBL" id="SUB80726.1"/>
    </source>
</evidence>
<dbReference type="RefSeq" id="WP_048797909.1">
    <property type="nucleotide sequence ID" value="NZ_DBFWLE010000027.1"/>
</dbReference>
<proteinExistence type="predicted"/>
<dbReference type="AlphaFoldDB" id="A0AAQ1ULH9"/>
<dbReference type="Gene3D" id="6.10.140.1840">
    <property type="match status" value="1"/>
</dbReference>
<dbReference type="InterPro" id="IPR053747">
    <property type="entry name" value="Fluoresc_Recovery_Reg"/>
</dbReference>
<accession>A0AAQ1ULH9</accession>
<dbReference type="EMBL" id="UGTJ01000001">
    <property type="protein sequence ID" value="SUB80726.1"/>
    <property type="molecule type" value="Genomic_DNA"/>
</dbReference>
<protein>
    <submittedName>
        <fullName evidence="1">Uncharacterized protein</fullName>
    </submittedName>
</protein>